<evidence type="ECO:0000256" key="8">
    <source>
        <dbReference type="ARBA" id="ARBA00022692"/>
    </source>
</evidence>
<comment type="similarity">
    <text evidence="3 12">Belongs to the CcmD/CycX/HelD family.</text>
</comment>
<evidence type="ECO:0000313" key="13">
    <source>
        <dbReference type="EMBL" id="MBB6541735.1"/>
    </source>
</evidence>
<sequence>MQFTNINDFIAMGNHGFYVWLSFGITFALLIGLIYSSKQKDKQVKQNILKRQLREQKLKQAAKMQQQSVSTRKSEEVIS</sequence>
<keyword evidence="7 12" id="KW-0997">Cell inner membrane</keyword>
<dbReference type="NCBIfam" id="TIGR03141">
    <property type="entry name" value="cytochro_ccmD"/>
    <property type="match status" value="1"/>
</dbReference>
<dbReference type="InterPro" id="IPR052075">
    <property type="entry name" value="Heme_exporter_D"/>
</dbReference>
<dbReference type="AlphaFoldDB" id="A0A7X0NE23"/>
<evidence type="ECO:0000256" key="2">
    <source>
        <dbReference type="ARBA" id="ARBA00004377"/>
    </source>
</evidence>
<dbReference type="Proteomes" id="UP000537141">
    <property type="component" value="Unassembled WGS sequence"/>
</dbReference>
<gene>
    <name evidence="13" type="ORF">HNQ55_000209</name>
</gene>
<evidence type="ECO:0000256" key="11">
    <source>
        <dbReference type="ARBA" id="ARBA00023136"/>
    </source>
</evidence>
<dbReference type="Pfam" id="PF04995">
    <property type="entry name" value="CcmD"/>
    <property type="match status" value="1"/>
</dbReference>
<reference evidence="13 14" key="1">
    <citation type="submission" date="2020-08" db="EMBL/GenBank/DDBJ databases">
        <title>Genomic Encyclopedia of Type Strains, Phase IV (KMG-IV): sequencing the most valuable type-strain genomes for metagenomic binning, comparative biology and taxonomic classification.</title>
        <authorList>
            <person name="Goeker M."/>
        </authorList>
    </citation>
    <scope>NUCLEOTIDE SEQUENCE [LARGE SCALE GENOMIC DNA]</scope>
    <source>
        <strain evidence="13 14">DSM 26287</strain>
    </source>
</reference>
<keyword evidence="8 12" id="KW-0812">Transmembrane</keyword>
<dbReference type="GO" id="GO:1903607">
    <property type="term" value="P:cytochrome c biosynthetic process"/>
    <property type="evidence" value="ECO:0007669"/>
    <property type="project" value="TreeGrafter"/>
</dbReference>
<keyword evidence="10 12" id="KW-1133">Transmembrane helix</keyword>
<comment type="caution">
    <text evidence="13">The sequence shown here is derived from an EMBL/GenBank/DDBJ whole genome shotgun (WGS) entry which is preliminary data.</text>
</comment>
<dbReference type="PANTHER" id="PTHR37531:SF1">
    <property type="entry name" value="HEME EXPORTER PROTEIN D"/>
    <property type="match status" value="1"/>
</dbReference>
<evidence type="ECO:0000256" key="4">
    <source>
        <dbReference type="ARBA" id="ARBA00016461"/>
    </source>
</evidence>
<evidence type="ECO:0000256" key="6">
    <source>
        <dbReference type="ARBA" id="ARBA00022475"/>
    </source>
</evidence>
<comment type="subcellular location">
    <subcellularLocation>
        <location evidence="2 12">Cell inner membrane</location>
        <topology evidence="2 12">Single-pass membrane protein</topology>
    </subcellularLocation>
</comment>
<evidence type="ECO:0000256" key="10">
    <source>
        <dbReference type="ARBA" id="ARBA00022989"/>
    </source>
</evidence>
<name>A0A7X0NE23_9GAMM</name>
<evidence type="ECO:0000256" key="1">
    <source>
        <dbReference type="ARBA" id="ARBA00002442"/>
    </source>
</evidence>
<dbReference type="EMBL" id="JACHHU010000001">
    <property type="protein sequence ID" value="MBB6541735.1"/>
    <property type="molecule type" value="Genomic_DNA"/>
</dbReference>
<evidence type="ECO:0000256" key="5">
    <source>
        <dbReference type="ARBA" id="ARBA00022448"/>
    </source>
</evidence>
<dbReference type="InterPro" id="IPR007078">
    <property type="entry name" value="Haem_export_protD_CcmD"/>
</dbReference>
<keyword evidence="5 12" id="KW-0813">Transport</keyword>
<dbReference type="GO" id="GO:0017004">
    <property type="term" value="P:cytochrome complex assembly"/>
    <property type="evidence" value="ECO:0007669"/>
    <property type="project" value="UniProtKB-KW"/>
</dbReference>
<dbReference type="GO" id="GO:0015886">
    <property type="term" value="P:heme transport"/>
    <property type="evidence" value="ECO:0007669"/>
    <property type="project" value="InterPro"/>
</dbReference>
<evidence type="ECO:0000256" key="3">
    <source>
        <dbReference type="ARBA" id="ARBA00008741"/>
    </source>
</evidence>
<keyword evidence="6 12" id="KW-1003">Cell membrane</keyword>
<dbReference type="RefSeq" id="WP_184421276.1">
    <property type="nucleotide sequence ID" value="NZ_AP027362.1"/>
</dbReference>
<keyword evidence="14" id="KW-1185">Reference proteome</keyword>
<evidence type="ECO:0000256" key="12">
    <source>
        <dbReference type="RuleBase" id="RU363101"/>
    </source>
</evidence>
<keyword evidence="9 12" id="KW-0201">Cytochrome c-type biogenesis</keyword>
<comment type="function">
    <text evidence="1 12">Required for the export of heme to the periplasm for the biogenesis of c-type cytochromes.</text>
</comment>
<keyword evidence="11 12" id="KW-0472">Membrane</keyword>
<protein>
    <recommendedName>
        <fullName evidence="4 12">Heme exporter protein D</fullName>
    </recommendedName>
</protein>
<organism evidence="13 14">
    <name type="scientific">Thalassotalea piscium</name>
    <dbReference type="NCBI Taxonomy" id="1230533"/>
    <lineage>
        <taxon>Bacteria</taxon>
        <taxon>Pseudomonadati</taxon>
        <taxon>Pseudomonadota</taxon>
        <taxon>Gammaproteobacteria</taxon>
        <taxon>Alteromonadales</taxon>
        <taxon>Colwelliaceae</taxon>
        <taxon>Thalassotalea</taxon>
    </lineage>
</organism>
<evidence type="ECO:0000256" key="9">
    <source>
        <dbReference type="ARBA" id="ARBA00022748"/>
    </source>
</evidence>
<dbReference type="PANTHER" id="PTHR37531">
    <property type="entry name" value="HEME EXPORTER PROTEIN D"/>
    <property type="match status" value="1"/>
</dbReference>
<dbReference type="GO" id="GO:0005886">
    <property type="term" value="C:plasma membrane"/>
    <property type="evidence" value="ECO:0007669"/>
    <property type="project" value="UniProtKB-SubCell"/>
</dbReference>
<proteinExistence type="inferred from homology"/>
<evidence type="ECO:0000313" key="14">
    <source>
        <dbReference type="Proteomes" id="UP000537141"/>
    </source>
</evidence>
<accession>A0A7X0NE23</accession>
<feature type="transmembrane region" description="Helical" evidence="12">
    <location>
        <begin position="17"/>
        <end position="35"/>
    </location>
</feature>
<evidence type="ECO:0000256" key="7">
    <source>
        <dbReference type="ARBA" id="ARBA00022519"/>
    </source>
</evidence>